<dbReference type="Gene3D" id="3.40.50.720">
    <property type="entry name" value="NAD(P)-binding Rossmann-like Domain"/>
    <property type="match status" value="1"/>
</dbReference>
<dbReference type="PANTHER" id="PTHR43639">
    <property type="entry name" value="OXIDOREDUCTASE, SHORT-CHAIN DEHYDROGENASE/REDUCTASE FAMILY (AFU_ORTHOLOGUE AFUA_5G02870)"/>
    <property type="match status" value="1"/>
</dbReference>
<dbReference type="InterPro" id="IPR002347">
    <property type="entry name" value="SDR_fam"/>
</dbReference>
<dbReference type="CDD" id="cd05233">
    <property type="entry name" value="SDR_c"/>
    <property type="match status" value="1"/>
</dbReference>
<dbReference type="RefSeq" id="WP_084433874.1">
    <property type="nucleotide sequence ID" value="NZ_FWXV01000013.1"/>
</dbReference>
<keyword evidence="4" id="KW-1185">Reference proteome</keyword>
<dbReference type="AlphaFoldDB" id="A0A1W2FWR3"/>
<evidence type="ECO:0000313" key="4">
    <source>
        <dbReference type="Proteomes" id="UP000192674"/>
    </source>
</evidence>
<evidence type="ECO:0000256" key="1">
    <source>
        <dbReference type="ARBA" id="ARBA00006484"/>
    </source>
</evidence>
<dbReference type="InterPro" id="IPR036291">
    <property type="entry name" value="NAD(P)-bd_dom_sf"/>
</dbReference>
<keyword evidence="2" id="KW-0560">Oxidoreductase</keyword>
<name>A0A1W2FWR3_KIBAR</name>
<dbReference type="SUPFAM" id="SSF51735">
    <property type="entry name" value="NAD(P)-binding Rossmann-fold domains"/>
    <property type="match status" value="1"/>
</dbReference>
<dbReference type="GO" id="GO:0016491">
    <property type="term" value="F:oxidoreductase activity"/>
    <property type="evidence" value="ECO:0007669"/>
    <property type="project" value="UniProtKB-KW"/>
</dbReference>
<dbReference type="OrthoDB" id="8959163at2"/>
<dbReference type="Proteomes" id="UP000192674">
    <property type="component" value="Unassembled WGS sequence"/>
</dbReference>
<dbReference type="NCBIfam" id="NF005095">
    <property type="entry name" value="PRK06523.1"/>
    <property type="match status" value="1"/>
</dbReference>
<organism evidence="3 4">
    <name type="scientific">Kibdelosporangium aridum</name>
    <dbReference type="NCBI Taxonomy" id="2030"/>
    <lineage>
        <taxon>Bacteria</taxon>
        <taxon>Bacillati</taxon>
        <taxon>Actinomycetota</taxon>
        <taxon>Actinomycetes</taxon>
        <taxon>Pseudonocardiales</taxon>
        <taxon>Pseudonocardiaceae</taxon>
        <taxon>Kibdelosporangium</taxon>
    </lineage>
</organism>
<gene>
    <name evidence="3" type="ORF">SAMN05661093_09637</name>
</gene>
<dbReference type="PRINTS" id="PR00081">
    <property type="entry name" value="GDHRDH"/>
</dbReference>
<reference evidence="3 4" key="1">
    <citation type="submission" date="2017-04" db="EMBL/GenBank/DDBJ databases">
        <authorList>
            <person name="Afonso C.L."/>
            <person name="Miller P.J."/>
            <person name="Scott M.A."/>
            <person name="Spackman E."/>
            <person name="Goraichik I."/>
            <person name="Dimitrov K.M."/>
            <person name="Suarez D.L."/>
            <person name="Swayne D.E."/>
        </authorList>
    </citation>
    <scope>NUCLEOTIDE SEQUENCE [LARGE SCALE GENOMIC DNA]</scope>
    <source>
        <strain evidence="3 4">DSM 43828</strain>
    </source>
</reference>
<proteinExistence type="inferred from homology"/>
<dbReference type="PANTHER" id="PTHR43639:SF1">
    <property type="entry name" value="SHORT-CHAIN DEHYDROGENASE_REDUCTASE FAMILY PROTEIN"/>
    <property type="match status" value="1"/>
</dbReference>
<dbReference type="Pfam" id="PF13561">
    <property type="entry name" value="adh_short_C2"/>
    <property type="match status" value="1"/>
</dbReference>
<protein>
    <submittedName>
        <fullName evidence="3">NAD(P)-dependent dehydrogenase, short-chain alcohol dehydrogenase family</fullName>
    </submittedName>
</protein>
<dbReference type="FunFam" id="3.40.50.720:FF:000084">
    <property type="entry name" value="Short-chain dehydrogenase reductase"/>
    <property type="match status" value="1"/>
</dbReference>
<accession>A0A1W2FWR3</accession>
<dbReference type="PRINTS" id="PR00080">
    <property type="entry name" value="SDRFAMILY"/>
</dbReference>
<sequence>MDLSGKRALVTGGTKGIGAAIVSRLMAGGARVATTARSAVDSPAALFIKADISTAAGVHQVVDGVLEAFGGIEIVVHNAGGFHFEPGPAESYRDQDWQDVLDLNLLAPMRIDRAVIPHMAEGSAIVHVTSIARLMPTTGPLPYASAKAALTAYSKGLAAELGPRGVRVNSVLPGFIETEGAQRVLEKFSADPDIARAELLKALGGVPLGRPGRPREVADLVAFLVSDQASWITGAEYRIDGGNVPSV</sequence>
<comment type="similarity">
    <text evidence="1">Belongs to the short-chain dehydrogenases/reductases (SDR) family.</text>
</comment>
<dbReference type="EMBL" id="FWXV01000013">
    <property type="protein sequence ID" value="SMD26058.1"/>
    <property type="molecule type" value="Genomic_DNA"/>
</dbReference>
<evidence type="ECO:0000256" key="2">
    <source>
        <dbReference type="ARBA" id="ARBA00023002"/>
    </source>
</evidence>
<evidence type="ECO:0000313" key="3">
    <source>
        <dbReference type="EMBL" id="SMD26058.1"/>
    </source>
</evidence>